<dbReference type="Gramene" id="AET3Gv21072600.8">
    <property type="protein sequence ID" value="AET3Gv21072600.8"/>
    <property type="gene ID" value="AET3Gv21072600"/>
</dbReference>
<dbReference type="AlphaFoldDB" id="A0A453GKE2"/>
<sequence length="38" mass="4403">KITVKLNISFLDFGFPSVISRVHFEICLTYYAIYGSFL</sequence>
<reference evidence="2" key="1">
    <citation type="journal article" date="2014" name="Science">
        <title>Ancient hybridizations among the ancestral genomes of bread wheat.</title>
        <authorList>
            <consortium name="International Wheat Genome Sequencing Consortium,"/>
            <person name="Marcussen T."/>
            <person name="Sandve S.R."/>
            <person name="Heier L."/>
            <person name="Spannagl M."/>
            <person name="Pfeifer M."/>
            <person name="Jakobsen K.S."/>
            <person name="Wulff B.B."/>
            <person name="Steuernagel B."/>
            <person name="Mayer K.F."/>
            <person name="Olsen O.A."/>
        </authorList>
    </citation>
    <scope>NUCLEOTIDE SEQUENCE [LARGE SCALE GENOMIC DNA]</scope>
    <source>
        <strain evidence="2">cv. AL8/78</strain>
    </source>
</reference>
<protein>
    <submittedName>
        <fullName evidence="1">Uncharacterized protein</fullName>
    </submittedName>
</protein>
<proteinExistence type="predicted"/>
<accession>A0A453GKE2</accession>
<evidence type="ECO:0000313" key="2">
    <source>
        <dbReference type="Proteomes" id="UP000015105"/>
    </source>
</evidence>
<name>A0A453GKE2_AEGTS</name>
<keyword evidence="2" id="KW-1185">Reference proteome</keyword>
<dbReference type="EnsemblPlants" id="AET3Gv21072600.8">
    <property type="protein sequence ID" value="AET3Gv21072600.8"/>
    <property type="gene ID" value="AET3Gv21072600"/>
</dbReference>
<reference evidence="2" key="2">
    <citation type="journal article" date="2017" name="Nat. Plants">
        <title>The Aegilops tauschii genome reveals multiple impacts of transposons.</title>
        <authorList>
            <person name="Zhao G."/>
            <person name="Zou C."/>
            <person name="Li K."/>
            <person name="Wang K."/>
            <person name="Li T."/>
            <person name="Gao L."/>
            <person name="Zhang X."/>
            <person name="Wang H."/>
            <person name="Yang Z."/>
            <person name="Liu X."/>
            <person name="Jiang W."/>
            <person name="Mao L."/>
            <person name="Kong X."/>
            <person name="Jiao Y."/>
            <person name="Jia J."/>
        </authorList>
    </citation>
    <scope>NUCLEOTIDE SEQUENCE [LARGE SCALE GENOMIC DNA]</scope>
    <source>
        <strain evidence="2">cv. AL8/78</strain>
    </source>
</reference>
<reference evidence="1" key="5">
    <citation type="journal article" date="2021" name="G3 (Bethesda)">
        <title>Aegilops tauschii genome assembly Aet v5.0 features greater sequence contiguity and improved annotation.</title>
        <authorList>
            <person name="Wang L."/>
            <person name="Zhu T."/>
            <person name="Rodriguez J.C."/>
            <person name="Deal K.R."/>
            <person name="Dubcovsky J."/>
            <person name="McGuire P.E."/>
            <person name="Lux T."/>
            <person name="Spannagl M."/>
            <person name="Mayer K.F.X."/>
            <person name="Baldrich P."/>
            <person name="Meyers B.C."/>
            <person name="Huo N."/>
            <person name="Gu Y.Q."/>
            <person name="Zhou H."/>
            <person name="Devos K.M."/>
            <person name="Bennetzen J.L."/>
            <person name="Unver T."/>
            <person name="Budak H."/>
            <person name="Gulick P.J."/>
            <person name="Galiba G."/>
            <person name="Kalapos B."/>
            <person name="Nelson D.R."/>
            <person name="Li P."/>
            <person name="You F.M."/>
            <person name="Luo M.C."/>
            <person name="Dvorak J."/>
        </authorList>
    </citation>
    <scope>NUCLEOTIDE SEQUENCE [LARGE SCALE GENOMIC DNA]</scope>
    <source>
        <strain evidence="1">cv. AL8/78</strain>
    </source>
</reference>
<dbReference type="Proteomes" id="UP000015105">
    <property type="component" value="Chromosome 3D"/>
</dbReference>
<organism evidence="1 2">
    <name type="scientific">Aegilops tauschii subsp. strangulata</name>
    <name type="common">Goatgrass</name>
    <dbReference type="NCBI Taxonomy" id="200361"/>
    <lineage>
        <taxon>Eukaryota</taxon>
        <taxon>Viridiplantae</taxon>
        <taxon>Streptophyta</taxon>
        <taxon>Embryophyta</taxon>
        <taxon>Tracheophyta</taxon>
        <taxon>Spermatophyta</taxon>
        <taxon>Magnoliopsida</taxon>
        <taxon>Liliopsida</taxon>
        <taxon>Poales</taxon>
        <taxon>Poaceae</taxon>
        <taxon>BOP clade</taxon>
        <taxon>Pooideae</taxon>
        <taxon>Triticodae</taxon>
        <taxon>Triticeae</taxon>
        <taxon>Triticinae</taxon>
        <taxon>Aegilops</taxon>
    </lineage>
</organism>
<evidence type="ECO:0000313" key="1">
    <source>
        <dbReference type="EnsemblPlants" id="AET3Gv21072600.8"/>
    </source>
</evidence>
<reference evidence="1" key="3">
    <citation type="journal article" date="2017" name="Nature">
        <title>Genome sequence of the progenitor of the wheat D genome Aegilops tauschii.</title>
        <authorList>
            <person name="Luo M.C."/>
            <person name="Gu Y.Q."/>
            <person name="Puiu D."/>
            <person name="Wang H."/>
            <person name="Twardziok S.O."/>
            <person name="Deal K.R."/>
            <person name="Huo N."/>
            <person name="Zhu T."/>
            <person name="Wang L."/>
            <person name="Wang Y."/>
            <person name="McGuire P.E."/>
            <person name="Liu S."/>
            <person name="Long H."/>
            <person name="Ramasamy R.K."/>
            <person name="Rodriguez J.C."/>
            <person name="Van S.L."/>
            <person name="Yuan L."/>
            <person name="Wang Z."/>
            <person name="Xia Z."/>
            <person name="Xiao L."/>
            <person name="Anderson O.D."/>
            <person name="Ouyang S."/>
            <person name="Liang Y."/>
            <person name="Zimin A.V."/>
            <person name="Pertea G."/>
            <person name="Qi P."/>
            <person name="Bennetzen J.L."/>
            <person name="Dai X."/>
            <person name="Dawson M.W."/>
            <person name="Muller H.G."/>
            <person name="Kugler K."/>
            <person name="Rivarola-Duarte L."/>
            <person name="Spannagl M."/>
            <person name="Mayer K.F.X."/>
            <person name="Lu F.H."/>
            <person name="Bevan M.W."/>
            <person name="Leroy P."/>
            <person name="Li P."/>
            <person name="You F.M."/>
            <person name="Sun Q."/>
            <person name="Liu Z."/>
            <person name="Lyons E."/>
            <person name="Wicker T."/>
            <person name="Salzberg S.L."/>
            <person name="Devos K.M."/>
            <person name="Dvorak J."/>
        </authorList>
    </citation>
    <scope>NUCLEOTIDE SEQUENCE [LARGE SCALE GENOMIC DNA]</scope>
    <source>
        <strain evidence="1">cv. AL8/78</strain>
    </source>
</reference>
<reference evidence="1" key="4">
    <citation type="submission" date="2019-03" db="UniProtKB">
        <authorList>
            <consortium name="EnsemblPlants"/>
        </authorList>
    </citation>
    <scope>IDENTIFICATION</scope>
</reference>